<proteinExistence type="predicted"/>
<comment type="caution">
    <text evidence="1">The sequence shown here is derived from an EMBL/GenBank/DDBJ whole genome shotgun (WGS) entry which is preliminary data.</text>
</comment>
<evidence type="ECO:0000313" key="2">
    <source>
        <dbReference type="Proteomes" id="UP001230504"/>
    </source>
</evidence>
<sequence length="60" mass="7149">MEKTGGALPSETSLVKALCELQRKHRHDTQQKHSRFYVPRKNIWRQRALFHSNYLRSSPE</sequence>
<keyword evidence="2" id="KW-1185">Reference proteome</keyword>
<protein>
    <submittedName>
        <fullName evidence="1">Uncharacterized protein</fullName>
    </submittedName>
</protein>
<evidence type="ECO:0000313" key="1">
    <source>
        <dbReference type="EMBL" id="KAK1598221.1"/>
    </source>
</evidence>
<reference evidence="1" key="1">
    <citation type="submission" date="2021-06" db="EMBL/GenBank/DDBJ databases">
        <title>Comparative genomics, transcriptomics and evolutionary studies reveal genomic signatures of adaptation to plant cell wall in hemibiotrophic fungi.</title>
        <authorList>
            <consortium name="DOE Joint Genome Institute"/>
            <person name="Baroncelli R."/>
            <person name="Diaz J.F."/>
            <person name="Benocci T."/>
            <person name="Peng M."/>
            <person name="Battaglia E."/>
            <person name="Haridas S."/>
            <person name="Andreopoulos W."/>
            <person name="Labutti K."/>
            <person name="Pangilinan J."/>
            <person name="Floch G.L."/>
            <person name="Makela M.R."/>
            <person name="Henrissat B."/>
            <person name="Grigoriev I.V."/>
            <person name="Crouch J.A."/>
            <person name="De Vries R.P."/>
            <person name="Sukno S.A."/>
            <person name="Thon M.R."/>
        </authorList>
    </citation>
    <scope>NUCLEOTIDE SEQUENCE</scope>
    <source>
        <strain evidence="1">CBS 125086</strain>
    </source>
</reference>
<accession>A0AAD8VAS9</accession>
<dbReference type="RefSeq" id="XP_060418926.1">
    <property type="nucleotide sequence ID" value="XM_060556751.1"/>
</dbReference>
<dbReference type="AlphaFoldDB" id="A0AAD8VAS9"/>
<gene>
    <name evidence="1" type="ORF">LY79DRAFT_538533</name>
</gene>
<dbReference type="Proteomes" id="UP001230504">
    <property type="component" value="Unassembled WGS sequence"/>
</dbReference>
<organism evidence="1 2">
    <name type="scientific">Colletotrichum navitas</name>
    <dbReference type="NCBI Taxonomy" id="681940"/>
    <lineage>
        <taxon>Eukaryota</taxon>
        <taxon>Fungi</taxon>
        <taxon>Dikarya</taxon>
        <taxon>Ascomycota</taxon>
        <taxon>Pezizomycotina</taxon>
        <taxon>Sordariomycetes</taxon>
        <taxon>Hypocreomycetidae</taxon>
        <taxon>Glomerellales</taxon>
        <taxon>Glomerellaceae</taxon>
        <taxon>Colletotrichum</taxon>
        <taxon>Colletotrichum graminicola species complex</taxon>
    </lineage>
</organism>
<name>A0AAD8VAS9_9PEZI</name>
<dbReference type="GeneID" id="85440991"/>
<dbReference type="EMBL" id="JAHLJV010000005">
    <property type="protein sequence ID" value="KAK1598221.1"/>
    <property type="molecule type" value="Genomic_DNA"/>
</dbReference>